<keyword evidence="1" id="KW-0472">Membrane</keyword>
<evidence type="ECO:0000256" key="1">
    <source>
        <dbReference type="SAM" id="Phobius"/>
    </source>
</evidence>
<dbReference type="AlphaFoldDB" id="A0A2N0UYM6"/>
<feature type="transmembrane region" description="Helical" evidence="1">
    <location>
        <begin position="185"/>
        <end position="207"/>
    </location>
</feature>
<proteinExistence type="predicted"/>
<feature type="transmembrane region" description="Helical" evidence="1">
    <location>
        <begin position="88"/>
        <end position="109"/>
    </location>
</feature>
<feature type="transmembrane region" description="Helical" evidence="1">
    <location>
        <begin position="152"/>
        <end position="173"/>
    </location>
</feature>
<evidence type="ECO:0000259" key="2">
    <source>
        <dbReference type="Pfam" id="PF14501"/>
    </source>
</evidence>
<sequence>MVYTICYAFVFLAEILISLFYFENKFERKSSKKFLLFSVVIVYVLLYLSRLLNLTLVNLIAFFACNFFLLYFCYFISIKSCIFHCSILLIFMAITESIVLFVSTVLFGTDFFTSMDNSLSLIIQATISKLLYFLIIYFVSKFSIKEHKSESYSLSIPLLVLPASSILLLYAVSHALHNFDLEQKYIYLLIISMVLLLFSNIAVFWVYEFTLKTQRHNMKLEYERQKEKSTAEYYDLLNEQNENSKIVMHDIKRHLNAIKSIAKDKAVTEYIDDFIEDFSINKSVDYCNNPMVNSIVNRYKSFCDKFGVKMNIDIRSADFSFMSEPDITALLDNLLENAVEAAQNTENGFIDFSAFVRKNKYLSMQLTNSVKNIVAVKNNRIASSKKSDAIHGTGLKSIKRVVKKYDGEINMKFNEDDMTFTSNIVFEIRR</sequence>
<dbReference type="Proteomes" id="UP000233425">
    <property type="component" value="Unassembled WGS sequence"/>
</dbReference>
<feature type="transmembrane region" description="Helical" evidence="1">
    <location>
        <begin position="6"/>
        <end position="22"/>
    </location>
</feature>
<dbReference type="Pfam" id="PF14501">
    <property type="entry name" value="HATPase_c_5"/>
    <property type="match status" value="1"/>
</dbReference>
<dbReference type="PANTHER" id="PTHR40448">
    <property type="entry name" value="TWO-COMPONENT SENSOR HISTIDINE KINASE"/>
    <property type="match status" value="1"/>
</dbReference>
<organism evidence="3 4">
    <name type="scientific">Ruminococcus bromii</name>
    <dbReference type="NCBI Taxonomy" id="40518"/>
    <lineage>
        <taxon>Bacteria</taxon>
        <taxon>Bacillati</taxon>
        <taxon>Bacillota</taxon>
        <taxon>Clostridia</taxon>
        <taxon>Eubacteriales</taxon>
        <taxon>Oscillospiraceae</taxon>
        <taxon>Ruminococcus</taxon>
    </lineage>
</organism>
<dbReference type="EMBL" id="NNSR01000036">
    <property type="protein sequence ID" value="PKD32038.1"/>
    <property type="molecule type" value="Genomic_DNA"/>
</dbReference>
<dbReference type="PANTHER" id="PTHR40448:SF1">
    <property type="entry name" value="TWO-COMPONENT SENSOR HISTIDINE KINASE"/>
    <property type="match status" value="1"/>
</dbReference>
<dbReference type="InterPro" id="IPR032834">
    <property type="entry name" value="NatK-like_C"/>
</dbReference>
<feature type="transmembrane region" description="Helical" evidence="1">
    <location>
        <begin position="121"/>
        <end position="140"/>
    </location>
</feature>
<evidence type="ECO:0000313" key="3">
    <source>
        <dbReference type="EMBL" id="PKD32038.1"/>
    </source>
</evidence>
<gene>
    <name evidence="3" type="ORF">RBATCC27255_00664</name>
</gene>
<comment type="caution">
    <text evidence="3">The sequence shown here is derived from an EMBL/GenBank/DDBJ whole genome shotgun (WGS) entry which is preliminary data.</text>
</comment>
<keyword evidence="1" id="KW-0812">Transmembrane</keyword>
<name>A0A2N0UYM6_9FIRM</name>
<evidence type="ECO:0000313" key="4">
    <source>
        <dbReference type="Proteomes" id="UP000233425"/>
    </source>
</evidence>
<feature type="transmembrane region" description="Helical" evidence="1">
    <location>
        <begin position="34"/>
        <end position="50"/>
    </location>
</feature>
<feature type="transmembrane region" description="Helical" evidence="1">
    <location>
        <begin position="56"/>
        <end position="76"/>
    </location>
</feature>
<dbReference type="GO" id="GO:0042802">
    <property type="term" value="F:identical protein binding"/>
    <property type="evidence" value="ECO:0007669"/>
    <property type="project" value="TreeGrafter"/>
</dbReference>
<keyword evidence="4" id="KW-1185">Reference proteome</keyword>
<dbReference type="InterPro" id="IPR036890">
    <property type="entry name" value="HATPase_C_sf"/>
</dbReference>
<protein>
    <recommendedName>
        <fullName evidence="2">Sensor histidine kinase NatK-like C-terminal domain-containing protein</fullName>
    </recommendedName>
</protein>
<reference evidence="3" key="1">
    <citation type="journal article" date="2018" name="Environ. Microbiol.">
        <title>Sporulation capability and amylosome conservation among diverse human colonic and rumen isolates of the keystone starch-degrader Ruminococcus bromii.</title>
        <authorList>
            <person name="Mukhopadhya I."/>
            <person name="Morais S."/>
            <person name="Laverde-Gomez J."/>
            <person name="Sheridan P.O."/>
            <person name="Walker A.W."/>
            <person name="Kelly W."/>
            <person name="Klieve A.V."/>
            <person name="Ouwerkerk D."/>
            <person name="Duncan S.H."/>
            <person name="Louis P."/>
            <person name="Koropatkin N."/>
            <person name="Cockburn D."/>
            <person name="Kibler R."/>
            <person name="Cooper P.J."/>
            <person name="Sandoval C."/>
            <person name="Crost E."/>
            <person name="Juge N."/>
            <person name="Bayer E.A."/>
            <person name="Flint H.J."/>
        </authorList>
    </citation>
    <scope>NUCLEOTIDE SEQUENCE [LARGE SCALE GENOMIC DNA]</scope>
    <source>
        <strain evidence="3">ATCC 27255</strain>
    </source>
</reference>
<keyword evidence="1" id="KW-1133">Transmembrane helix</keyword>
<feature type="domain" description="Sensor histidine kinase NatK-like C-terminal" evidence="2">
    <location>
        <begin position="326"/>
        <end position="425"/>
    </location>
</feature>
<dbReference type="Gene3D" id="3.30.565.10">
    <property type="entry name" value="Histidine kinase-like ATPase, C-terminal domain"/>
    <property type="match status" value="1"/>
</dbReference>
<dbReference type="SUPFAM" id="SSF55874">
    <property type="entry name" value="ATPase domain of HSP90 chaperone/DNA topoisomerase II/histidine kinase"/>
    <property type="match status" value="1"/>
</dbReference>
<accession>A0A2N0UYM6</accession>